<dbReference type="GO" id="GO:0005634">
    <property type="term" value="C:nucleus"/>
    <property type="evidence" value="ECO:0007669"/>
    <property type="project" value="UniProtKB-SubCell"/>
</dbReference>
<dbReference type="InterPro" id="IPR036236">
    <property type="entry name" value="Znf_C2H2_sf"/>
</dbReference>
<evidence type="ECO:0000259" key="10">
    <source>
        <dbReference type="PROSITE" id="PS50157"/>
    </source>
</evidence>
<dbReference type="SMART" id="SM00355">
    <property type="entry name" value="ZnF_C2H2"/>
    <property type="match status" value="8"/>
</dbReference>
<protein>
    <submittedName>
        <fullName evidence="11">Zinc finger, c2h2 type domain containing protein</fullName>
    </submittedName>
</protein>
<dbReference type="GeneID" id="14911434"/>
<dbReference type="SUPFAM" id="SSF57667">
    <property type="entry name" value="beta-beta-alpha zinc fingers"/>
    <property type="match status" value="4"/>
</dbReference>
<comment type="subcellular location">
    <subcellularLocation>
        <location evidence="1">Nucleus</location>
    </subcellularLocation>
</comment>
<sequence>MTAGTKRKRKNATPSAPLKKRARVEENEDESEEDCDDGAFVCVFEGCGKSFNREGKLADHLRTHTGERPFVCGFSGCEKRFTRSHHLKRHELSHTGAKPHRCDHPGCDAAFLTAQHLRRHQLQHRKDKPYACGEPGCDARFAKHGQLQRHLCTEHDHAFPYPCPEPGCAKGFLHPSQLRRHIEGAFGRQSELVKHRREAHSAAAMALAGDASAAAEGPATKGEFACNTCGRTFTRKSGLTQHLRIHEADSTQPLFTCEKCGCSYTKKSNLATHMKVVHDGLRTFVCEEPGCGKAFGYKHLLQRHTLAKHSPKEETAKRPSTRKKRKFDVVRDFLGVQAPPLFNPTPYVFDSSALADGDGALASMPPPLRTGPAGADAASSCLPSSSFSTLG</sequence>
<keyword evidence="4 8" id="KW-0863">Zinc-finger</keyword>
<dbReference type="GO" id="GO:0008270">
    <property type="term" value="F:zinc ion binding"/>
    <property type="evidence" value="ECO:0007669"/>
    <property type="project" value="UniProtKB-KW"/>
</dbReference>
<feature type="domain" description="C2H2-type" evidence="10">
    <location>
        <begin position="100"/>
        <end position="129"/>
    </location>
</feature>
<evidence type="ECO:0000256" key="9">
    <source>
        <dbReference type="SAM" id="MobiDB-lite"/>
    </source>
</evidence>
<dbReference type="Proteomes" id="UP000011083">
    <property type="component" value="Unassembled WGS sequence"/>
</dbReference>
<dbReference type="AlphaFoldDB" id="L8GCX6"/>
<dbReference type="KEGG" id="acan:ACA1_048040"/>
<feature type="domain" description="C2H2-type" evidence="10">
    <location>
        <begin position="255"/>
        <end position="283"/>
    </location>
</feature>
<feature type="domain" description="C2H2-type" evidence="10">
    <location>
        <begin position="284"/>
        <end position="314"/>
    </location>
</feature>
<evidence type="ECO:0000256" key="5">
    <source>
        <dbReference type="ARBA" id="ARBA00022833"/>
    </source>
</evidence>
<feature type="compositionally biased region" description="Low complexity" evidence="9">
    <location>
        <begin position="379"/>
        <end position="391"/>
    </location>
</feature>
<reference evidence="11 12" key="1">
    <citation type="journal article" date="2013" name="Genome Biol.">
        <title>Genome of Acanthamoeba castellanii highlights extensive lateral gene transfer and early evolution of tyrosine kinase signaling.</title>
        <authorList>
            <person name="Clarke M."/>
            <person name="Lohan A.J."/>
            <person name="Liu B."/>
            <person name="Lagkouvardos I."/>
            <person name="Roy S."/>
            <person name="Zafar N."/>
            <person name="Bertelli C."/>
            <person name="Schilde C."/>
            <person name="Kianianmomeni A."/>
            <person name="Burglin T.R."/>
            <person name="Frech C."/>
            <person name="Turcotte B."/>
            <person name="Kopec K.O."/>
            <person name="Synnott J.M."/>
            <person name="Choo C."/>
            <person name="Paponov I."/>
            <person name="Finkler A."/>
            <person name="Soon Heng Tan C."/>
            <person name="Hutchins A.P."/>
            <person name="Weinmeier T."/>
            <person name="Rattei T."/>
            <person name="Chu J.S."/>
            <person name="Gimenez G."/>
            <person name="Irimia M."/>
            <person name="Rigden D.J."/>
            <person name="Fitzpatrick D.A."/>
            <person name="Lorenzo-Morales J."/>
            <person name="Bateman A."/>
            <person name="Chiu C.H."/>
            <person name="Tang P."/>
            <person name="Hegemann P."/>
            <person name="Fromm H."/>
            <person name="Raoult D."/>
            <person name="Greub G."/>
            <person name="Miranda-Saavedra D."/>
            <person name="Chen N."/>
            <person name="Nash P."/>
            <person name="Ginger M.L."/>
            <person name="Horn M."/>
            <person name="Schaap P."/>
            <person name="Caler L."/>
            <person name="Loftus B."/>
        </authorList>
    </citation>
    <scope>NUCLEOTIDE SEQUENCE [LARGE SCALE GENOMIC DNA]</scope>
    <source>
        <strain evidence="11 12">Neff</strain>
    </source>
</reference>
<keyword evidence="3" id="KW-0677">Repeat</keyword>
<dbReference type="RefSeq" id="XP_004333028.1">
    <property type="nucleotide sequence ID" value="XM_004332980.1"/>
</dbReference>
<keyword evidence="2" id="KW-0479">Metal-binding</keyword>
<keyword evidence="12" id="KW-1185">Reference proteome</keyword>
<feature type="domain" description="C2H2-type" evidence="10">
    <location>
        <begin position="70"/>
        <end position="99"/>
    </location>
</feature>
<dbReference type="GO" id="GO:0043565">
    <property type="term" value="F:sequence-specific DNA binding"/>
    <property type="evidence" value="ECO:0007669"/>
    <property type="project" value="TreeGrafter"/>
</dbReference>
<evidence type="ECO:0000313" key="12">
    <source>
        <dbReference type="Proteomes" id="UP000011083"/>
    </source>
</evidence>
<feature type="domain" description="C2H2-type" evidence="10">
    <location>
        <begin position="224"/>
        <end position="251"/>
    </location>
</feature>
<feature type="compositionally biased region" description="Basic residues" evidence="9">
    <location>
        <begin position="1"/>
        <end position="11"/>
    </location>
</feature>
<dbReference type="Gene3D" id="3.30.160.60">
    <property type="entry name" value="Classic Zinc Finger"/>
    <property type="match status" value="8"/>
</dbReference>
<dbReference type="PROSITE" id="PS50157">
    <property type="entry name" value="ZINC_FINGER_C2H2_2"/>
    <property type="match status" value="8"/>
</dbReference>
<dbReference type="EMBL" id="KB008164">
    <property type="protein sequence ID" value="ELR11015.1"/>
    <property type="molecule type" value="Genomic_DNA"/>
</dbReference>
<evidence type="ECO:0000256" key="8">
    <source>
        <dbReference type="PROSITE-ProRule" id="PRU00042"/>
    </source>
</evidence>
<dbReference type="OrthoDB" id="427030at2759"/>
<evidence type="ECO:0000313" key="11">
    <source>
        <dbReference type="EMBL" id="ELR11015.1"/>
    </source>
</evidence>
<feature type="domain" description="C2H2-type" evidence="10">
    <location>
        <begin position="40"/>
        <end position="69"/>
    </location>
</feature>
<dbReference type="STRING" id="1257118.L8GCX6"/>
<dbReference type="PANTHER" id="PTHR24408">
    <property type="entry name" value="ZINC FINGER PROTEIN"/>
    <property type="match status" value="1"/>
</dbReference>
<evidence type="ECO:0000256" key="7">
    <source>
        <dbReference type="ARBA" id="ARBA00023242"/>
    </source>
</evidence>
<keyword evidence="7" id="KW-0539">Nucleus</keyword>
<feature type="domain" description="C2H2-type" evidence="10">
    <location>
        <begin position="161"/>
        <end position="190"/>
    </location>
</feature>
<keyword evidence="6" id="KW-0238">DNA-binding</keyword>
<evidence type="ECO:0000256" key="2">
    <source>
        <dbReference type="ARBA" id="ARBA00022723"/>
    </source>
</evidence>
<feature type="region of interest" description="Disordered" evidence="9">
    <location>
        <begin position="360"/>
        <end position="391"/>
    </location>
</feature>
<evidence type="ECO:0000256" key="4">
    <source>
        <dbReference type="ARBA" id="ARBA00022771"/>
    </source>
</evidence>
<evidence type="ECO:0000256" key="6">
    <source>
        <dbReference type="ARBA" id="ARBA00023125"/>
    </source>
</evidence>
<dbReference type="FunFam" id="3.30.160.60:FF:000125">
    <property type="entry name" value="Putative zinc finger protein 143"/>
    <property type="match status" value="2"/>
</dbReference>
<dbReference type="OMA" id="HYNAVHD"/>
<organism evidence="11 12">
    <name type="scientific">Acanthamoeba castellanii (strain ATCC 30010 / Neff)</name>
    <dbReference type="NCBI Taxonomy" id="1257118"/>
    <lineage>
        <taxon>Eukaryota</taxon>
        <taxon>Amoebozoa</taxon>
        <taxon>Discosea</taxon>
        <taxon>Longamoebia</taxon>
        <taxon>Centramoebida</taxon>
        <taxon>Acanthamoebidae</taxon>
        <taxon>Acanthamoeba</taxon>
    </lineage>
</organism>
<keyword evidence="5" id="KW-0862">Zinc</keyword>
<dbReference type="Pfam" id="PF00096">
    <property type="entry name" value="zf-C2H2"/>
    <property type="match status" value="5"/>
</dbReference>
<dbReference type="GO" id="GO:0000981">
    <property type="term" value="F:DNA-binding transcription factor activity, RNA polymerase II-specific"/>
    <property type="evidence" value="ECO:0007669"/>
    <property type="project" value="TreeGrafter"/>
</dbReference>
<feature type="region of interest" description="Disordered" evidence="9">
    <location>
        <begin position="1"/>
        <end position="33"/>
    </location>
</feature>
<evidence type="ECO:0000256" key="1">
    <source>
        <dbReference type="ARBA" id="ARBA00004123"/>
    </source>
</evidence>
<feature type="domain" description="C2H2-type" evidence="10">
    <location>
        <begin position="130"/>
        <end position="160"/>
    </location>
</feature>
<proteinExistence type="predicted"/>
<gene>
    <name evidence="11" type="ORF">ACA1_048040</name>
</gene>
<evidence type="ECO:0000256" key="3">
    <source>
        <dbReference type="ARBA" id="ARBA00022737"/>
    </source>
</evidence>
<dbReference type="FunFam" id="3.30.160.60:FF:000045">
    <property type="entry name" value="ZFP69 zinc finger protein B"/>
    <property type="match status" value="1"/>
</dbReference>
<dbReference type="VEuPathDB" id="AmoebaDB:ACA1_048040"/>
<accession>L8GCX6</accession>
<name>L8GCX6_ACACF</name>
<dbReference type="InterPro" id="IPR013087">
    <property type="entry name" value="Znf_C2H2_type"/>
</dbReference>
<dbReference type="PROSITE" id="PS00028">
    <property type="entry name" value="ZINC_FINGER_C2H2_1"/>
    <property type="match status" value="7"/>
</dbReference>
<dbReference type="PANTHER" id="PTHR24408:SF58">
    <property type="entry name" value="TRANSCRIPTION FACTOR (TFIIIA), PUTATIVE (AFU_ORTHOLOGUE AFUA_1G05150)-RELATED"/>
    <property type="match status" value="1"/>
</dbReference>